<dbReference type="GO" id="GO:0030983">
    <property type="term" value="F:mismatched DNA binding"/>
    <property type="evidence" value="ECO:0007669"/>
    <property type="project" value="InterPro"/>
</dbReference>
<dbReference type="InterPro" id="IPR020667">
    <property type="entry name" value="DNA_mismatch_repair_MutL"/>
</dbReference>
<dbReference type="FunCoup" id="A0A2S8SVH5">
    <property type="interactions" value="405"/>
</dbReference>
<dbReference type="SUPFAM" id="SSF55874">
    <property type="entry name" value="ATPase domain of HSP90 chaperone/DNA topoisomerase II/histidine kinase"/>
    <property type="match status" value="1"/>
</dbReference>
<dbReference type="PANTHER" id="PTHR10073">
    <property type="entry name" value="DNA MISMATCH REPAIR PROTEIN MLH, PMS, MUTL"/>
    <property type="match status" value="1"/>
</dbReference>
<sequence>MPNRIHQLSSEVANQIAAGEVIERPAGAVKELVENALDAGARRIQIDIEEGGKKLIRVRDDGQGMSAGDAVLSLQRHATSKISQADDLWRVQTLGFRGEALPSLAAVSRIEITTREEGSEVGTLLVVEAGQVLDVSEIGCAPGTEISVRGLFFNTPARFKFLKSDAAEAARISEMIGHLALAYPGVSFVLKHNGNEQLRVEANGDGFNALVAVLGRDTARQMLPISTSEEFENMRVSGFTGRPQLTRANRNGQLFFVNGRIIKSRALQHAFGAAYEGLLHGRDRFPLGVVFLQVTPGAVDVNVHPTKSEVRFAREGEAHHALRVAVRDTLVGAQLAPSWGFAPNEPRDGGLYGPFGRNAPPQKMEDETPGASENRVASSDSNSFAPAPTASNIYTPPASTPNYSSYAQPAPTDDERQRFRAHLEEIRNGSRPNFEPQLFSAPEPAPKLKLRPLAQITNNSYMLCEGEDGLYIVNQHRAHERILADNAIAAAQLKAVESQRLMIPFTVEIGARAIAAVEENGKLLGDLGFETETFGGNSLLVRAVPVLVAKHDYERAFGDLLDELVSGHAGRDLEERRRALLTMLACKNAIKAGDALPMEAMQRLVDDLANVENPSICPHGQPILIKISTYELHKKFEREYAIR</sequence>
<evidence type="ECO:0000313" key="10">
    <source>
        <dbReference type="Proteomes" id="UP000237684"/>
    </source>
</evidence>
<dbReference type="SMART" id="SM01340">
    <property type="entry name" value="DNA_mis_repair"/>
    <property type="match status" value="1"/>
</dbReference>
<dbReference type="SUPFAM" id="SSF54211">
    <property type="entry name" value="Ribosomal protein S5 domain 2-like"/>
    <property type="match status" value="1"/>
</dbReference>
<dbReference type="InterPro" id="IPR014762">
    <property type="entry name" value="DNA_mismatch_repair_CS"/>
</dbReference>
<dbReference type="InterPro" id="IPR038973">
    <property type="entry name" value="MutL/Mlh/Pms-like"/>
</dbReference>
<dbReference type="NCBIfam" id="TIGR00585">
    <property type="entry name" value="mutl"/>
    <property type="match status" value="1"/>
</dbReference>
<dbReference type="Gene3D" id="3.30.1370.100">
    <property type="entry name" value="MutL, C-terminal domain, regulatory subdomain"/>
    <property type="match status" value="1"/>
</dbReference>
<dbReference type="Pfam" id="PF13589">
    <property type="entry name" value="HATPase_c_3"/>
    <property type="match status" value="1"/>
</dbReference>
<feature type="domain" description="DNA mismatch repair protein S5" evidence="8">
    <location>
        <begin position="210"/>
        <end position="331"/>
    </location>
</feature>
<dbReference type="InterPro" id="IPR013507">
    <property type="entry name" value="DNA_mismatch_S5_2-like"/>
</dbReference>
<dbReference type="SUPFAM" id="SSF118116">
    <property type="entry name" value="DNA mismatch repair protein MutL"/>
    <property type="match status" value="1"/>
</dbReference>
<keyword evidence="10" id="KW-1185">Reference proteome</keyword>
<dbReference type="EMBL" id="NIGF01000003">
    <property type="protein sequence ID" value="PQV64805.1"/>
    <property type="molecule type" value="Genomic_DNA"/>
</dbReference>
<evidence type="ECO:0000256" key="6">
    <source>
        <dbReference type="SAM" id="MobiDB-lite"/>
    </source>
</evidence>
<keyword evidence="3 5" id="KW-0227">DNA damage</keyword>
<dbReference type="GO" id="GO:0005524">
    <property type="term" value="F:ATP binding"/>
    <property type="evidence" value="ECO:0007669"/>
    <property type="project" value="InterPro"/>
</dbReference>
<dbReference type="RefSeq" id="WP_105482691.1">
    <property type="nucleotide sequence ID" value="NZ_NIGF01000003.1"/>
</dbReference>
<comment type="function">
    <text evidence="5">This protein is involved in the repair of mismatches in DNA. It is required for dam-dependent methyl-directed DNA mismatch repair. May act as a 'molecular matchmaker', a protein that promotes the formation of a stable complex between two or more DNA-binding proteins in an ATP-dependent manner without itself being part of a final effector complex.</text>
</comment>
<proteinExistence type="inferred from homology"/>
<dbReference type="Gene3D" id="3.30.565.10">
    <property type="entry name" value="Histidine kinase-like ATPase, C-terminal domain"/>
    <property type="match status" value="1"/>
</dbReference>
<dbReference type="InterPro" id="IPR002099">
    <property type="entry name" value="MutL/Mlh/PMS"/>
</dbReference>
<keyword evidence="4 5" id="KW-0234">DNA repair</keyword>
<dbReference type="FunFam" id="3.30.565.10:FF:000003">
    <property type="entry name" value="DNA mismatch repair endonuclease MutL"/>
    <property type="match status" value="1"/>
</dbReference>
<dbReference type="InterPro" id="IPR042121">
    <property type="entry name" value="MutL_C_regsub"/>
</dbReference>
<name>A0A2S8SVH5_9BACT</name>
<organism evidence="9 10">
    <name type="scientific">Abditibacterium utsteinense</name>
    <dbReference type="NCBI Taxonomy" id="1960156"/>
    <lineage>
        <taxon>Bacteria</taxon>
        <taxon>Pseudomonadati</taxon>
        <taxon>Abditibacteriota</taxon>
        <taxon>Abditibacteriia</taxon>
        <taxon>Abditibacteriales</taxon>
        <taxon>Abditibacteriaceae</taxon>
        <taxon>Abditibacterium</taxon>
    </lineage>
</organism>
<evidence type="ECO:0000256" key="5">
    <source>
        <dbReference type="HAMAP-Rule" id="MF_00149"/>
    </source>
</evidence>
<dbReference type="Gene3D" id="3.30.1540.20">
    <property type="entry name" value="MutL, C-terminal domain, dimerisation subdomain"/>
    <property type="match status" value="1"/>
</dbReference>
<evidence type="ECO:0000256" key="3">
    <source>
        <dbReference type="ARBA" id="ARBA00022763"/>
    </source>
</evidence>
<evidence type="ECO:0000259" key="8">
    <source>
        <dbReference type="SMART" id="SM01340"/>
    </source>
</evidence>
<dbReference type="GO" id="GO:0006298">
    <property type="term" value="P:mismatch repair"/>
    <property type="evidence" value="ECO:0007669"/>
    <property type="project" value="UniProtKB-UniRule"/>
</dbReference>
<reference evidence="9 10" key="1">
    <citation type="journal article" date="2018" name="Syst. Appl. Microbiol.">
        <title>Abditibacterium utsteinense sp. nov., the first cultivated member of candidate phylum FBP, isolated from ice-free Antarctic soil samples.</title>
        <authorList>
            <person name="Tahon G."/>
            <person name="Tytgat B."/>
            <person name="Lebbe L."/>
            <person name="Carlier A."/>
            <person name="Willems A."/>
        </authorList>
    </citation>
    <scope>NUCLEOTIDE SEQUENCE [LARGE SCALE GENOMIC DNA]</scope>
    <source>
        <strain evidence="9 10">LMG 29911</strain>
    </source>
</reference>
<feature type="domain" description="MutL C-terminal dimerisation" evidence="7">
    <location>
        <begin position="452"/>
        <end position="596"/>
    </location>
</feature>
<dbReference type="InterPro" id="IPR014721">
    <property type="entry name" value="Ribsml_uS5_D2-typ_fold_subgr"/>
</dbReference>
<dbReference type="CDD" id="cd00782">
    <property type="entry name" value="MutL_Trans"/>
    <property type="match status" value="1"/>
</dbReference>
<dbReference type="InterPro" id="IPR036890">
    <property type="entry name" value="HATPase_C_sf"/>
</dbReference>
<comment type="similarity">
    <text evidence="1 5">Belongs to the DNA mismatch repair MutL/HexB family.</text>
</comment>
<feature type="region of interest" description="Disordered" evidence="6">
    <location>
        <begin position="338"/>
        <end position="415"/>
    </location>
</feature>
<dbReference type="Proteomes" id="UP000237684">
    <property type="component" value="Unassembled WGS sequence"/>
</dbReference>
<evidence type="ECO:0000259" key="7">
    <source>
        <dbReference type="SMART" id="SM00853"/>
    </source>
</evidence>
<dbReference type="GO" id="GO:0032300">
    <property type="term" value="C:mismatch repair complex"/>
    <property type="evidence" value="ECO:0007669"/>
    <property type="project" value="InterPro"/>
</dbReference>
<dbReference type="SMART" id="SM00853">
    <property type="entry name" value="MutL_C"/>
    <property type="match status" value="1"/>
</dbReference>
<dbReference type="InterPro" id="IPR042120">
    <property type="entry name" value="MutL_C_dimsub"/>
</dbReference>
<feature type="compositionally biased region" description="Polar residues" evidence="6">
    <location>
        <begin position="375"/>
        <end position="394"/>
    </location>
</feature>
<dbReference type="OrthoDB" id="9763467at2"/>
<dbReference type="PROSITE" id="PS00058">
    <property type="entry name" value="DNA_MISMATCH_REPAIR_1"/>
    <property type="match status" value="1"/>
</dbReference>
<evidence type="ECO:0000313" key="9">
    <source>
        <dbReference type="EMBL" id="PQV64805.1"/>
    </source>
</evidence>
<dbReference type="GO" id="GO:0016887">
    <property type="term" value="F:ATP hydrolysis activity"/>
    <property type="evidence" value="ECO:0007669"/>
    <property type="project" value="InterPro"/>
</dbReference>
<accession>A0A2S8SVH5</accession>
<dbReference type="GO" id="GO:0140664">
    <property type="term" value="F:ATP-dependent DNA damage sensor activity"/>
    <property type="evidence" value="ECO:0007669"/>
    <property type="project" value="InterPro"/>
</dbReference>
<dbReference type="HAMAP" id="MF_00149">
    <property type="entry name" value="DNA_mis_repair"/>
    <property type="match status" value="1"/>
</dbReference>
<comment type="caution">
    <text evidence="9">The sequence shown here is derived from an EMBL/GenBank/DDBJ whole genome shotgun (WGS) entry which is preliminary data.</text>
</comment>
<gene>
    <name evidence="5" type="primary">mutL</name>
    <name evidence="9" type="ORF">B1R32_10372</name>
</gene>
<dbReference type="Pfam" id="PF01119">
    <property type="entry name" value="DNA_mis_repair"/>
    <property type="match status" value="1"/>
</dbReference>
<dbReference type="InterPro" id="IPR037198">
    <property type="entry name" value="MutL_C_sf"/>
</dbReference>
<dbReference type="Pfam" id="PF08676">
    <property type="entry name" value="MutL_C"/>
    <property type="match status" value="1"/>
</dbReference>
<protein>
    <recommendedName>
        <fullName evidence="2 5">DNA mismatch repair protein MutL</fullName>
    </recommendedName>
</protein>
<evidence type="ECO:0000256" key="1">
    <source>
        <dbReference type="ARBA" id="ARBA00006082"/>
    </source>
</evidence>
<dbReference type="InterPro" id="IPR020568">
    <property type="entry name" value="Ribosomal_Su5_D2-typ_SF"/>
</dbReference>
<dbReference type="InterPro" id="IPR014790">
    <property type="entry name" value="MutL_C"/>
</dbReference>
<dbReference type="AlphaFoldDB" id="A0A2S8SVH5"/>
<dbReference type="Gene3D" id="3.30.230.10">
    <property type="match status" value="1"/>
</dbReference>
<evidence type="ECO:0000256" key="4">
    <source>
        <dbReference type="ARBA" id="ARBA00023204"/>
    </source>
</evidence>
<evidence type="ECO:0000256" key="2">
    <source>
        <dbReference type="ARBA" id="ARBA00021975"/>
    </source>
</evidence>
<dbReference type="InParanoid" id="A0A2S8SVH5"/>
<dbReference type="CDD" id="cd16926">
    <property type="entry name" value="HATPase_MutL-MLH-PMS-like"/>
    <property type="match status" value="1"/>
</dbReference>
<dbReference type="PANTHER" id="PTHR10073:SF12">
    <property type="entry name" value="DNA MISMATCH REPAIR PROTEIN MLH1"/>
    <property type="match status" value="1"/>
</dbReference>